<sequence length="145" mass="17468">MRADSRTDSNYARKSTSILNDLKEYKQIKKDNKIKNYSPYFSNIRKFTPVYTVFTNTALNTEQHDLELFNLPISVVENLRPFQVMNRPGQELFRDDMIYTRRLQLEERQLKQVKENKLRYKEDMKLAKKGLKRMQINAEEFFGFK</sequence>
<dbReference type="KEGG" id="bnn:FOA43_002385"/>
<evidence type="ECO:0000313" key="1">
    <source>
        <dbReference type="EMBL" id="QPG75045.1"/>
    </source>
</evidence>
<dbReference type="Proteomes" id="UP000662931">
    <property type="component" value="Chromosome 2"/>
</dbReference>
<gene>
    <name evidence="1" type="ORF">FOA43_002385</name>
</gene>
<proteinExistence type="predicted"/>
<reference evidence="1" key="1">
    <citation type="submission" date="2020-10" db="EMBL/GenBank/DDBJ databases">
        <authorList>
            <person name="Roach M.J.R."/>
        </authorList>
    </citation>
    <scope>NUCLEOTIDE SEQUENCE</scope>
    <source>
        <strain evidence="1">CBS 1945</strain>
    </source>
</reference>
<evidence type="ECO:0000313" key="2">
    <source>
        <dbReference type="Proteomes" id="UP000662931"/>
    </source>
</evidence>
<dbReference type="RefSeq" id="XP_038778610.1">
    <property type="nucleotide sequence ID" value="XM_038922682.1"/>
</dbReference>
<keyword evidence="2" id="KW-1185">Reference proteome</keyword>
<organism evidence="1 2">
    <name type="scientific">Eeniella nana</name>
    <name type="common">Yeast</name>
    <name type="synonym">Brettanomyces nanus</name>
    <dbReference type="NCBI Taxonomy" id="13502"/>
    <lineage>
        <taxon>Eukaryota</taxon>
        <taxon>Fungi</taxon>
        <taxon>Dikarya</taxon>
        <taxon>Ascomycota</taxon>
        <taxon>Saccharomycotina</taxon>
        <taxon>Pichiomycetes</taxon>
        <taxon>Pichiales</taxon>
        <taxon>Pichiaceae</taxon>
        <taxon>Brettanomyces</taxon>
    </lineage>
</organism>
<protein>
    <submittedName>
        <fullName evidence="1">Uncharacterized protein</fullName>
    </submittedName>
</protein>
<dbReference type="AlphaFoldDB" id="A0A875S3U8"/>
<dbReference type="EMBL" id="CP064813">
    <property type="protein sequence ID" value="QPG75045.1"/>
    <property type="molecule type" value="Genomic_DNA"/>
</dbReference>
<name>A0A875S3U8_EENNA</name>
<dbReference type="OrthoDB" id="3992052at2759"/>
<dbReference type="GeneID" id="62195786"/>
<accession>A0A875S3U8</accession>